<protein>
    <submittedName>
        <fullName evidence="3">Uncharacterized protein</fullName>
    </submittedName>
</protein>
<gene>
    <name evidence="3" type="ORF">QCA50_015400</name>
</gene>
<evidence type="ECO:0000313" key="4">
    <source>
        <dbReference type="Proteomes" id="UP001385951"/>
    </source>
</evidence>
<feature type="region of interest" description="Disordered" evidence="1">
    <location>
        <begin position="141"/>
        <end position="163"/>
    </location>
</feature>
<feature type="chain" id="PRO_5043452058" evidence="2">
    <location>
        <begin position="22"/>
        <end position="199"/>
    </location>
</feature>
<dbReference type="Proteomes" id="UP001385951">
    <property type="component" value="Unassembled WGS sequence"/>
</dbReference>
<evidence type="ECO:0000256" key="1">
    <source>
        <dbReference type="SAM" id="MobiDB-lite"/>
    </source>
</evidence>
<feature type="signal peptide" evidence="2">
    <location>
        <begin position="1"/>
        <end position="21"/>
    </location>
</feature>
<organism evidence="3 4">
    <name type="scientific">Cerrena zonata</name>
    <dbReference type="NCBI Taxonomy" id="2478898"/>
    <lineage>
        <taxon>Eukaryota</taxon>
        <taxon>Fungi</taxon>
        <taxon>Dikarya</taxon>
        <taxon>Basidiomycota</taxon>
        <taxon>Agaricomycotina</taxon>
        <taxon>Agaricomycetes</taxon>
        <taxon>Polyporales</taxon>
        <taxon>Cerrenaceae</taxon>
        <taxon>Cerrena</taxon>
    </lineage>
</organism>
<dbReference type="EMBL" id="JASBNA010000040">
    <property type="protein sequence ID" value="KAK7681666.1"/>
    <property type="molecule type" value="Genomic_DNA"/>
</dbReference>
<evidence type="ECO:0000256" key="2">
    <source>
        <dbReference type="SAM" id="SignalP"/>
    </source>
</evidence>
<proteinExistence type="predicted"/>
<keyword evidence="2" id="KW-0732">Signal</keyword>
<evidence type="ECO:0000313" key="3">
    <source>
        <dbReference type="EMBL" id="KAK7681666.1"/>
    </source>
</evidence>
<accession>A0AAW0FLZ1</accession>
<dbReference type="AlphaFoldDB" id="A0AAW0FLZ1"/>
<comment type="caution">
    <text evidence="3">The sequence shown here is derived from an EMBL/GenBank/DDBJ whole genome shotgun (WGS) entry which is preliminary data.</text>
</comment>
<keyword evidence="4" id="KW-1185">Reference proteome</keyword>
<sequence length="199" mass="21273">MKTTLFAAILVLSLSTVFVFASPVSIGRRVYSREPQESVPATTMVLDALTPADLQKMASGKQKLDKLLRLHSFILSQSGSVAPTATTPVLPTATQGLYTALDKPTRDFSDDSGAYDISFYSRIVNDNAYGEFHFTAPSSPSPTLTMPFPSPTSSSPSPTLSYSSSPSPTLSLFSSPGLTLSYPSSTASRQAYPGEFRIL</sequence>
<reference evidence="3 4" key="1">
    <citation type="submission" date="2022-09" db="EMBL/GenBank/DDBJ databases">
        <authorList>
            <person name="Palmer J.M."/>
        </authorList>
    </citation>
    <scope>NUCLEOTIDE SEQUENCE [LARGE SCALE GENOMIC DNA]</scope>
    <source>
        <strain evidence="3 4">DSM 7382</strain>
    </source>
</reference>
<name>A0AAW0FLZ1_9APHY</name>